<dbReference type="PANTHER" id="PTHR24202:SF4">
    <property type="entry name" value="E3 UBIQUITIN-PROTEIN LIGASE MIB2-RELATED"/>
    <property type="match status" value="1"/>
</dbReference>
<feature type="compositionally biased region" description="Basic and acidic residues" evidence="5">
    <location>
        <begin position="20"/>
        <end position="29"/>
    </location>
</feature>
<gene>
    <name evidence="7" type="ORF">MCOR_11670</name>
</gene>
<reference evidence="7 8" key="1">
    <citation type="submission" date="2020-06" db="EMBL/GenBank/DDBJ databases">
        <authorList>
            <person name="Li R."/>
            <person name="Bekaert M."/>
        </authorList>
    </citation>
    <scope>NUCLEOTIDE SEQUENCE [LARGE SCALE GENOMIC DNA]</scope>
    <source>
        <strain evidence="8">wild</strain>
    </source>
</reference>
<evidence type="ECO:0000313" key="8">
    <source>
        <dbReference type="Proteomes" id="UP000507470"/>
    </source>
</evidence>
<dbReference type="PROSITE" id="PS50135">
    <property type="entry name" value="ZF_ZZ_2"/>
    <property type="match status" value="1"/>
</dbReference>
<dbReference type="GO" id="GO:0005737">
    <property type="term" value="C:cytoplasm"/>
    <property type="evidence" value="ECO:0007669"/>
    <property type="project" value="TreeGrafter"/>
</dbReference>
<dbReference type="EMBL" id="CACVKT020001991">
    <property type="protein sequence ID" value="CAC5374194.1"/>
    <property type="molecule type" value="Genomic_DNA"/>
</dbReference>
<evidence type="ECO:0000259" key="6">
    <source>
        <dbReference type="PROSITE" id="PS50135"/>
    </source>
</evidence>
<dbReference type="PANTHER" id="PTHR24202">
    <property type="entry name" value="E3 UBIQUITIN-PROTEIN LIGASE MIB2"/>
    <property type="match status" value="1"/>
</dbReference>
<keyword evidence="8" id="KW-1185">Reference proteome</keyword>
<dbReference type="PROSITE" id="PS01357">
    <property type="entry name" value="ZF_ZZ_1"/>
    <property type="match status" value="1"/>
</dbReference>
<sequence length="727" mass="83799">MTAVSSTKDGFKTEASNISPDERSDGFDDIRPAQPVKEEQDYHTYDLISTEIQDEPRLQGYLSYFLTFAGEKITDRYAGEEKIKQHSRVVKTSWTPKEDMQLGTIVKVKKSGREVHVQWDKLEEKVNLLDLRLVDNAPTEKKEKSSRVVLISRTAINNSTVSGMQSEKKINLRLLDNTPIEKIEQGARVVKKSWIPKEEMPSGTIVMVKKSRKEVHVQWDQIEEKVDLHDLRLAASLHCASSEKKEGSRVVKVLSTSKEESSLGTIVKVNKTKRTARVQWDKQPEEKVKLVKLRLVGNYLVTEKIEKGSRVVKRSQTTKEEIPFGTIVNINQFKNEVHVKWDKPEEKVDPLDLRLYDNAPSGVKHTNVTCDECYTYPLRGIRWKCLHCGSYDLCTVCYMVDEHNVNHIFSRIQSEDSKGKDMPARFDEKLTGYAFACGILENAEVSLRKDHRKRGVVLAIREDVIDVQWLTNNERSRHNILELQCENAEARQFYPDHLPILGKDTLGHLDVDFSHNNIKEKIQVNIRYRIEKEQKPSYKPVLYLIFANNQDTDHKKDKCLLMDEVFQYSKKTNFPCHVIGKKVLFLHGYSRVVCIHHTTSNHTIKELVKKGFRIFERGDTNTKETEIKYFIRMAEYVLDEKVLPVIISLSNGGLHKDVLVSASSLFLPIIRFKKNSPDATVLTLENDGSTEQATEHITNLKTPWTVRKSETLIVIKCRNSRRNYSYQ</sequence>
<evidence type="ECO:0000256" key="2">
    <source>
        <dbReference type="ARBA" id="ARBA00022771"/>
    </source>
</evidence>
<dbReference type="GO" id="GO:0008270">
    <property type="term" value="F:zinc ion binding"/>
    <property type="evidence" value="ECO:0007669"/>
    <property type="project" value="UniProtKB-KW"/>
</dbReference>
<dbReference type="GO" id="GO:0061630">
    <property type="term" value="F:ubiquitin protein ligase activity"/>
    <property type="evidence" value="ECO:0007669"/>
    <property type="project" value="UniProtKB-EC"/>
</dbReference>
<dbReference type="Proteomes" id="UP000507470">
    <property type="component" value="Unassembled WGS sequence"/>
</dbReference>
<evidence type="ECO:0000256" key="5">
    <source>
        <dbReference type="SAM" id="MobiDB-lite"/>
    </source>
</evidence>
<evidence type="ECO:0000256" key="1">
    <source>
        <dbReference type="ARBA" id="ARBA00022723"/>
    </source>
</evidence>
<dbReference type="GO" id="GO:0016567">
    <property type="term" value="P:protein ubiquitination"/>
    <property type="evidence" value="ECO:0007669"/>
    <property type="project" value="TreeGrafter"/>
</dbReference>
<dbReference type="AlphaFoldDB" id="A0A6J8AVP7"/>
<dbReference type="Gene3D" id="3.30.60.90">
    <property type="match status" value="1"/>
</dbReference>
<evidence type="ECO:0000256" key="4">
    <source>
        <dbReference type="PROSITE-ProRule" id="PRU00228"/>
    </source>
</evidence>
<feature type="compositionally biased region" description="Polar residues" evidence="5">
    <location>
        <begin position="1"/>
        <end position="19"/>
    </location>
</feature>
<protein>
    <submittedName>
        <fullName evidence="7">MIB</fullName>
        <ecNumber evidence="7">2.3.2.27</ecNumber>
    </submittedName>
</protein>
<keyword evidence="1" id="KW-0479">Metal-binding</keyword>
<dbReference type="InterPro" id="IPR043145">
    <property type="entry name" value="Znf_ZZ_sf"/>
</dbReference>
<evidence type="ECO:0000313" key="7">
    <source>
        <dbReference type="EMBL" id="CAC5374194.1"/>
    </source>
</evidence>
<feature type="region of interest" description="Disordered" evidence="5">
    <location>
        <begin position="1"/>
        <end position="29"/>
    </location>
</feature>
<dbReference type="OrthoDB" id="10014385at2759"/>
<dbReference type="SUPFAM" id="SSF57850">
    <property type="entry name" value="RING/U-box"/>
    <property type="match status" value="1"/>
</dbReference>
<accession>A0A6J8AVP7</accession>
<organism evidence="7 8">
    <name type="scientific">Mytilus coruscus</name>
    <name type="common">Sea mussel</name>
    <dbReference type="NCBI Taxonomy" id="42192"/>
    <lineage>
        <taxon>Eukaryota</taxon>
        <taxon>Metazoa</taxon>
        <taxon>Spiralia</taxon>
        <taxon>Lophotrochozoa</taxon>
        <taxon>Mollusca</taxon>
        <taxon>Bivalvia</taxon>
        <taxon>Autobranchia</taxon>
        <taxon>Pteriomorphia</taxon>
        <taxon>Mytilida</taxon>
        <taxon>Mytiloidea</taxon>
        <taxon>Mytilidae</taxon>
        <taxon>Mytilinae</taxon>
        <taxon>Mytilus</taxon>
    </lineage>
</organism>
<dbReference type="EC" id="2.3.2.27" evidence="7"/>
<proteinExistence type="predicted"/>
<keyword evidence="3" id="KW-0862">Zinc</keyword>
<feature type="domain" description="ZZ-type" evidence="6">
    <location>
        <begin position="365"/>
        <end position="417"/>
    </location>
</feature>
<dbReference type="SMART" id="SM00291">
    <property type="entry name" value="ZnF_ZZ"/>
    <property type="match status" value="1"/>
</dbReference>
<evidence type="ECO:0000256" key="3">
    <source>
        <dbReference type="ARBA" id="ARBA00022833"/>
    </source>
</evidence>
<dbReference type="InterPro" id="IPR000433">
    <property type="entry name" value="Znf_ZZ"/>
</dbReference>
<keyword evidence="2 4" id="KW-0863">Zinc-finger</keyword>
<dbReference type="Pfam" id="PF00569">
    <property type="entry name" value="ZZ"/>
    <property type="match status" value="1"/>
</dbReference>
<name>A0A6J8AVP7_MYTCO</name>
<keyword evidence="7" id="KW-0808">Transferase</keyword>
<keyword evidence="7" id="KW-0012">Acyltransferase</keyword>